<dbReference type="PANTHER" id="PTHR43032">
    <property type="entry name" value="PROTEIN-METHIONINE-SULFOXIDE REDUCTASE"/>
    <property type="match status" value="1"/>
</dbReference>
<keyword evidence="3" id="KW-1185">Reference proteome</keyword>
<dbReference type="OrthoDB" id="9795587at2"/>
<dbReference type="RefSeq" id="WP_111982807.1">
    <property type="nucleotide sequence ID" value="NZ_NFZS01000001.1"/>
</dbReference>
<gene>
    <name evidence="2" type="ORF">CA260_10345</name>
</gene>
<dbReference type="EMBL" id="NFZS01000001">
    <property type="protein sequence ID" value="RAO78196.1"/>
    <property type="molecule type" value="Genomic_DNA"/>
</dbReference>
<evidence type="ECO:0000259" key="1">
    <source>
        <dbReference type="Pfam" id="PF00174"/>
    </source>
</evidence>
<dbReference type="InterPro" id="IPR000572">
    <property type="entry name" value="OxRdtase_Mopterin-bd_dom"/>
</dbReference>
<dbReference type="Pfam" id="PF00174">
    <property type="entry name" value="Oxidored_molyb"/>
    <property type="match status" value="1"/>
</dbReference>
<organism evidence="2 3">
    <name type="scientific">Dyella jiangningensis</name>
    <dbReference type="NCBI Taxonomy" id="1379159"/>
    <lineage>
        <taxon>Bacteria</taxon>
        <taxon>Pseudomonadati</taxon>
        <taxon>Pseudomonadota</taxon>
        <taxon>Gammaproteobacteria</taxon>
        <taxon>Lysobacterales</taxon>
        <taxon>Rhodanobacteraceae</taxon>
        <taxon>Dyella</taxon>
    </lineage>
</organism>
<evidence type="ECO:0000313" key="2">
    <source>
        <dbReference type="EMBL" id="RAO78196.1"/>
    </source>
</evidence>
<proteinExistence type="predicted"/>
<sequence>MTDRRSFLHMTLVGAAGILVAGCDRISQTMWGPDVLGKAEGLNRRVQALLSPSSSMAKEYTEADISPTFHPNGTTMPTTPAYRALMANDFRDYRLQVGGMVNRPAMLSMDDLKRLDLRTQITRHDCVEGWSAIGKWQGTALSAVLDHVGVDPKARYVMFHCFDEMDEDTPYYESIDITEARHPQTLLAFALNDKPLPVPNGAPLRLRIGRQLGYKQAKYLARIELVSSFEDIGDGQGGYWEDQGYEWYAGI</sequence>
<feature type="domain" description="Oxidoreductase molybdopterin-binding" evidence="1">
    <location>
        <begin position="89"/>
        <end position="227"/>
    </location>
</feature>
<accession>A0A328PED6</accession>
<reference evidence="2 3" key="1">
    <citation type="journal article" date="2018" name="Genet. Mol. Biol.">
        <title>The genome sequence of Dyella jiangningensis FCAV SCS01 from a lignocellulose-decomposing microbial consortium metagenome reveals potential for biotechnological applications.</title>
        <authorList>
            <person name="Desiderato J.G."/>
            <person name="Alvarenga D.O."/>
            <person name="Constancio M.T.L."/>
            <person name="Alves L.M.C."/>
            <person name="Varani A.M."/>
        </authorList>
    </citation>
    <scope>NUCLEOTIDE SEQUENCE [LARGE SCALE GENOMIC DNA]</scope>
    <source>
        <strain evidence="2 3">FCAV SCS01</strain>
    </source>
</reference>
<dbReference type="AlphaFoldDB" id="A0A328PED6"/>
<dbReference type="InterPro" id="IPR006311">
    <property type="entry name" value="TAT_signal"/>
</dbReference>
<name>A0A328PED6_9GAMM</name>
<comment type="caution">
    <text evidence="2">The sequence shown here is derived from an EMBL/GenBank/DDBJ whole genome shotgun (WGS) entry which is preliminary data.</text>
</comment>
<dbReference type="PROSITE" id="PS51318">
    <property type="entry name" value="TAT"/>
    <property type="match status" value="1"/>
</dbReference>
<dbReference type="Proteomes" id="UP000248926">
    <property type="component" value="Unassembled WGS sequence"/>
</dbReference>
<dbReference type="Gene3D" id="3.90.420.10">
    <property type="entry name" value="Oxidoreductase, molybdopterin-binding domain"/>
    <property type="match status" value="1"/>
</dbReference>
<dbReference type="PANTHER" id="PTHR43032:SF2">
    <property type="entry name" value="BLL0505 PROTEIN"/>
    <property type="match status" value="1"/>
</dbReference>
<dbReference type="SUPFAM" id="SSF56524">
    <property type="entry name" value="Oxidoreductase molybdopterin-binding domain"/>
    <property type="match status" value="1"/>
</dbReference>
<dbReference type="InterPro" id="IPR036374">
    <property type="entry name" value="OxRdtase_Mopterin-bd_sf"/>
</dbReference>
<dbReference type="PROSITE" id="PS51257">
    <property type="entry name" value="PROKAR_LIPOPROTEIN"/>
    <property type="match status" value="1"/>
</dbReference>
<protein>
    <submittedName>
        <fullName evidence="2">Molybdopterin-binding protein</fullName>
    </submittedName>
</protein>
<evidence type="ECO:0000313" key="3">
    <source>
        <dbReference type="Proteomes" id="UP000248926"/>
    </source>
</evidence>
<dbReference type="CDD" id="cd02108">
    <property type="entry name" value="bact_SO_family_Moco"/>
    <property type="match status" value="1"/>
</dbReference>